<evidence type="ECO:0000259" key="5">
    <source>
        <dbReference type="Pfam" id="PF04112"/>
    </source>
</evidence>
<dbReference type="PANTHER" id="PTHR21373">
    <property type="entry name" value="GLUCOSE REPRESSIBLE PROTEIN MAK10"/>
    <property type="match status" value="1"/>
</dbReference>
<dbReference type="InterPro" id="IPR057983">
    <property type="entry name" value="NAA35-like_N"/>
</dbReference>
<evidence type="ECO:0000256" key="1">
    <source>
        <dbReference type="ARBA" id="ARBA00004496"/>
    </source>
</evidence>
<evidence type="ECO:0008006" key="9">
    <source>
        <dbReference type="Google" id="ProtNLM"/>
    </source>
</evidence>
<protein>
    <recommendedName>
        <fullName evidence="9">Amino-acid N-acetyltransferase subunit Mak10</fullName>
    </recommendedName>
</protein>
<dbReference type="InterPro" id="IPR007244">
    <property type="entry name" value="Naa35_N"/>
</dbReference>
<name>A0A8H6FMR5_9LECA</name>
<evidence type="ECO:0000259" key="6">
    <source>
        <dbReference type="Pfam" id="PF25789"/>
    </source>
</evidence>
<keyword evidence="3" id="KW-0963">Cytoplasm</keyword>
<comment type="similarity">
    <text evidence="2">Belongs to the MAK10 family.</text>
</comment>
<dbReference type="InterPro" id="IPR057982">
    <property type="entry name" value="TPR_NAA35"/>
</dbReference>
<evidence type="ECO:0000256" key="3">
    <source>
        <dbReference type="ARBA" id="ARBA00022490"/>
    </source>
</evidence>
<dbReference type="Proteomes" id="UP000578531">
    <property type="component" value="Unassembled WGS sequence"/>
</dbReference>
<evidence type="ECO:0000256" key="4">
    <source>
        <dbReference type="SAM" id="MobiDB-lite"/>
    </source>
</evidence>
<dbReference type="AlphaFoldDB" id="A0A8H6FMR5"/>
<dbReference type="GO" id="GO:0031417">
    <property type="term" value="C:NatC complex"/>
    <property type="evidence" value="ECO:0007669"/>
    <property type="project" value="InterPro"/>
</dbReference>
<accession>A0A8H6FMR5</accession>
<dbReference type="GeneID" id="59292157"/>
<feature type="domain" description="NAA35-like N-terminal" evidence="5">
    <location>
        <begin position="61"/>
        <end position="221"/>
    </location>
</feature>
<evidence type="ECO:0000313" key="8">
    <source>
        <dbReference type="Proteomes" id="UP000578531"/>
    </source>
</evidence>
<comment type="subcellular location">
    <subcellularLocation>
        <location evidence="1">Cytoplasm</location>
    </subcellularLocation>
</comment>
<dbReference type="Pfam" id="PF04112">
    <property type="entry name" value="Mak10"/>
    <property type="match status" value="1"/>
</dbReference>
<proteinExistence type="inferred from homology"/>
<evidence type="ECO:0000256" key="2">
    <source>
        <dbReference type="ARBA" id="ARBA00006289"/>
    </source>
</evidence>
<feature type="region of interest" description="Disordered" evidence="4">
    <location>
        <begin position="20"/>
        <end position="39"/>
    </location>
</feature>
<gene>
    <name evidence="7" type="ORF">HO173_010511</name>
</gene>
<keyword evidence="8" id="KW-1185">Reference proteome</keyword>
<dbReference type="Pfam" id="PF25789">
    <property type="entry name" value="TPR_NAA35"/>
    <property type="match status" value="1"/>
</dbReference>
<comment type="caution">
    <text evidence="7">The sequence shown here is derived from an EMBL/GenBank/DDBJ whole genome shotgun (WGS) entry which is preliminary data.</text>
</comment>
<sequence length="778" mass="89235">MNFEVVKDLMADFSKLSSAPDHHDVRQQHHSPLPPQSKSKRIVTQNVTSEFFAAASALNTGQLVKDEYFTLFEAVGALEIMDPKMDSGFLTSGESVEHDYDVLRELLPEEVLGIMDQMLCFEMTWHMGHPLSQSLFTSAYIDQLLWPDPKTLEQARFERDKTSGPGNKLLHLVLRAYCLGLVKTCDFVRRRIMSEHYYEEEDFVVSLYHRKLLDDFELSDISTKIEDAMAFVTKEIESMDRPFRDALLNRLQLRKTLLSAVQSDGFLDRQRARLWERCLELLPMLSQTNKLGVPIENSFGIKIQRKLASSVPPRPIVRISFDEALSRLSGICQNGRDAYRILDSQAGTRLMTFVLTYQSRIPQPSIYIRCLLQSLVFSEMRVLGTISLKQLLFDDFEELVLPADILVDPANGDIEAPQDPRFQISKRMDAFVTKAADCFLNISRNLCLNRSRLRRILCRDAVEWENLQFDAEGIDTELRKYTKEEPIRELSAPNEEIWSFPLSSWAYYYKLRQMEWIVQMGFELDIYQVDELAGMYWYLQHLASTRLQHIERIRTFSAHRLKRIANPTLKQKTSFRRSFSFLDFATLEASATQSFAEGLSCLFSFLAHLGLIPAPYHPLPYGTPALRYSLRVQPFLSVSLPEVPSYPEFASRVSLHTLERDAGDPSHQTASTKIETNDQAVAILDFADQALKAARKDWEAISKTKAETARCVGCEDWWRASVKNIVRACITANIMIATSKKAMSKAASQDAREILKVEVAKSNELYHAWWMVPRILPK</sequence>
<organism evidence="7 8">
    <name type="scientific">Letharia columbiana</name>
    <dbReference type="NCBI Taxonomy" id="112416"/>
    <lineage>
        <taxon>Eukaryota</taxon>
        <taxon>Fungi</taxon>
        <taxon>Dikarya</taxon>
        <taxon>Ascomycota</taxon>
        <taxon>Pezizomycotina</taxon>
        <taxon>Lecanoromycetes</taxon>
        <taxon>OSLEUM clade</taxon>
        <taxon>Lecanoromycetidae</taxon>
        <taxon>Lecanorales</taxon>
        <taxon>Lecanorineae</taxon>
        <taxon>Parmeliaceae</taxon>
        <taxon>Letharia</taxon>
    </lineage>
</organism>
<feature type="domain" description="NAA35-like TPR repeats" evidence="6">
    <location>
        <begin position="344"/>
        <end position="748"/>
    </location>
</feature>
<evidence type="ECO:0000313" key="7">
    <source>
        <dbReference type="EMBL" id="KAF6231368.1"/>
    </source>
</evidence>
<dbReference type="EMBL" id="JACCJC010000058">
    <property type="protein sequence ID" value="KAF6231368.1"/>
    <property type="molecule type" value="Genomic_DNA"/>
</dbReference>
<dbReference type="PANTHER" id="PTHR21373:SF0">
    <property type="entry name" value="N-ALPHA-ACETYLTRANSFERASE 35, NATC AUXILIARY SUBUNIT"/>
    <property type="match status" value="1"/>
</dbReference>
<dbReference type="RefSeq" id="XP_037160801.1">
    <property type="nucleotide sequence ID" value="XM_037312396.1"/>
</dbReference>
<dbReference type="OrthoDB" id="269405at2759"/>
<reference evidence="7 8" key="1">
    <citation type="journal article" date="2020" name="Genomics">
        <title>Complete, high-quality genomes from long-read metagenomic sequencing of two wolf lichen thalli reveals enigmatic genome architecture.</title>
        <authorList>
            <person name="McKenzie S.K."/>
            <person name="Walston R.F."/>
            <person name="Allen J.L."/>
        </authorList>
    </citation>
    <scope>NUCLEOTIDE SEQUENCE [LARGE SCALE GENOMIC DNA]</scope>
    <source>
        <strain evidence="7">WasteWater2</strain>
    </source>
</reference>